<dbReference type="Proteomes" id="UP000533476">
    <property type="component" value="Unassembled WGS sequence"/>
</dbReference>
<accession>A0A7Y0L5U2</accession>
<dbReference type="EMBL" id="JABBVZ010000023">
    <property type="protein sequence ID" value="NMP22449.1"/>
    <property type="molecule type" value="Genomic_DNA"/>
</dbReference>
<reference evidence="3 4" key="1">
    <citation type="submission" date="2020-04" db="EMBL/GenBank/DDBJ databases">
        <authorList>
            <person name="Zhang R."/>
            <person name="Schippers A."/>
        </authorList>
    </citation>
    <scope>NUCLEOTIDE SEQUENCE [LARGE SCALE GENOMIC DNA]</scope>
    <source>
        <strain evidence="3 4">DSM 109850</strain>
    </source>
</reference>
<sequence length="363" mass="42166">MGSMPPEADALYRWVDRAPIAVVNQARDYLRDERLNRRVHMGALYTAELMGYQDRYHPAVDAGTGDIRIRCGCERRMPCAHAVALLLDLARPERLYPELSWRIRPHIGNMPTFWLLDQRFPWDRIPAEVPAWRYPPGEKGPDWLTDGDPSLPVERDPAAEIWADMHPAWLSSAAVQERVQRWRDRRIERGLKDPEEWAALAWFQPGLPLDPVWIHWGKLPHVARALATRLFSTESYWVSTPERRRIILRSLTLVSAEAAPLWNLFRHDDPDFLAEAEAYYLAGDPQAACRLLEEHLPTSFEARQRARARLIAWLPPAEALPHRLAQALETGSREWLNGVAEHMPRGDWERFNRAFQERWPVSR</sequence>
<organism evidence="3 4">
    <name type="scientific">Sulfobacillus harzensis</name>
    <dbReference type="NCBI Taxonomy" id="2729629"/>
    <lineage>
        <taxon>Bacteria</taxon>
        <taxon>Bacillati</taxon>
        <taxon>Bacillota</taxon>
        <taxon>Clostridia</taxon>
        <taxon>Eubacteriales</taxon>
        <taxon>Clostridiales Family XVII. Incertae Sedis</taxon>
        <taxon>Sulfobacillus</taxon>
    </lineage>
</organism>
<gene>
    <name evidence="3" type="ORF">HIJ39_08800</name>
</gene>
<dbReference type="InterPro" id="IPR007527">
    <property type="entry name" value="Znf_SWIM"/>
</dbReference>
<name>A0A7Y0L5U2_9FIRM</name>
<evidence type="ECO:0000313" key="4">
    <source>
        <dbReference type="Proteomes" id="UP000533476"/>
    </source>
</evidence>
<feature type="domain" description="SWIM-type" evidence="2">
    <location>
        <begin position="56"/>
        <end position="90"/>
    </location>
</feature>
<evidence type="ECO:0000313" key="3">
    <source>
        <dbReference type="EMBL" id="NMP22449.1"/>
    </source>
</evidence>
<comment type="caution">
    <text evidence="3">The sequence shown here is derived from an EMBL/GenBank/DDBJ whole genome shotgun (WGS) entry which is preliminary data.</text>
</comment>
<keyword evidence="1" id="KW-0863">Zinc-finger</keyword>
<protein>
    <recommendedName>
        <fullName evidence="2">SWIM-type domain-containing protein</fullName>
    </recommendedName>
</protein>
<keyword evidence="4" id="KW-1185">Reference proteome</keyword>
<keyword evidence="1" id="KW-0862">Zinc</keyword>
<evidence type="ECO:0000259" key="2">
    <source>
        <dbReference type="PROSITE" id="PS50966"/>
    </source>
</evidence>
<dbReference type="RefSeq" id="WP_169098770.1">
    <property type="nucleotide sequence ID" value="NZ_JABBVZ010000023.1"/>
</dbReference>
<dbReference type="PROSITE" id="PS50966">
    <property type="entry name" value="ZF_SWIM"/>
    <property type="match status" value="1"/>
</dbReference>
<dbReference type="GO" id="GO:0008270">
    <property type="term" value="F:zinc ion binding"/>
    <property type="evidence" value="ECO:0007669"/>
    <property type="project" value="UniProtKB-KW"/>
</dbReference>
<proteinExistence type="predicted"/>
<evidence type="ECO:0000256" key="1">
    <source>
        <dbReference type="PROSITE-ProRule" id="PRU00325"/>
    </source>
</evidence>
<keyword evidence="1" id="KW-0479">Metal-binding</keyword>
<dbReference type="AlphaFoldDB" id="A0A7Y0L5U2"/>